<name>A0A2G8QWR2_9RHOB</name>
<evidence type="ECO:0000256" key="7">
    <source>
        <dbReference type="ARBA" id="ARBA00022692"/>
    </source>
</evidence>
<dbReference type="Pfam" id="PF01262">
    <property type="entry name" value="AlaDh_PNT_C"/>
    <property type="match status" value="1"/>
</dbReference>
<dbReference type="Pfam" id="PF12769">
    <property type="entry name" value="PNTB_4TM"/>
    <property type="match status" value="1"/>
</dbReference>
<dbReference type="Gene3D" id="3.40.50.720">
    <property type="entry name" value="NAD(P)-binding Rossmann-like Domain"/>
    <property type="match status" value="2"/>
</dbReference>
<evidence type="ECO:0000256" key="12">
    <source>
        <dbReference type="ARBA" id="ARBA00023027"/>
    </source>
</evidence>
<dbReference type="SUPFAM" id="SSF51735">
    <property type="entry name" value="NAD(P)-binding Rossmann-fold domains"/>
    <property type="match status" value="1"/>
</dbReference>
<reference evidence="20 21" key="1">
    <citation type="submission" date="2013-09" db="EMBL/GenBank/DDBJ databases">
        <title>Genome sequencing of Phaeobacter antarcticus sp. nov. SM1211.</title>
        <authorList>
            <person name="Zhang X.-Y."/>
            <person name="Liu C."/>
            <person name="Chen X.-L."/>
            <person name="Xie B.-B."/>
            <person name="Qin Q.-L."/>
            <person name="Rong J.-C."/>
            <person name="Zhang Y.-Z."/>
        </authorList>
    </citation>
    <scope>NUCLEOTIDE SEQUENCE [LARGE SCALE GENOMIC DNA]</scope>
    <source>
        <strain evidence="20 21">SM1211</strain>
    </source>
</reference>
<dbReference type="Pfam" id="PF05222">
    <property type="entry name" value="AlaDh_PNT_N"/>
    <property type="match status" value="1"/>
</dbReference>
<feature type="transmembrane region" description="Helical" evidence="17">
    <location>
        <begin position="484"/>
        <end position="503"/>
    </location>
</feature>
<dbReference type="PIRSF" id="PIRSF000203">
    <property type="entry name" value="NADP_transhydrogenase_alpha"/>
    <property type="match status" value="1"/>
</dbReference>
<keyword evidence="10 16" id="KW-1278">Translocase</keyword>
<evidence type="ECO:0000259" key="18">
    <source>
        <dbReference type="SMART" id="SM01002"/>
    </source>
</evidence>
<comment type="caution">
    <text evidence="20">The sequence shown here is derived from an EMBL/GenBank/DDBJ whole genome shotgun (WGS) entry which is preliminary data.</text>
</comment>
<comment type="function">
    <text evidence="1 16">The transhydrogenation between NADH and NADP is coupled to respiration and ATP hydrolysis and functions as a proton pump across the membrane.</text>
</comment>
<dbReference type="GO" id="GO:0008750">
    <property type="term" value="F:proton-translocating NAD(P)+ transhydrogenase activity"/>
    <property type="evidence" value="ECO:0007669"/>
    <property type="project" value="UniProtKB-EC"/>
</dbReference>
<organism evidence="20 21">
    <name type="scientific">Puniceibacterium antarcticum</name>
    <dbReference type="NCBI Taxonomy" id="1206336"/>
    <lineage>
        <taxon>Bacteria</taxon>
        <taxon>Pseudomonadati</taxon>
        <taxon>Pseudomonadota</taxon>
        <taxon>Alphaproteobacteria</taxon>
        <taxon>Rhodobacterales</taxon>
        <taxon>Paracoccaceae</taxon>
        <taxon>Puniceibacterium</taxon>
    </lineage>
</organism>
<evidence type="ECO:0000256" key="4">
    <source>
        <dbReference type="ARBA" id="ARBA00012943"/>
    </source>
</evidence>
<keyword evidence="11 17" id="KW-1133">Transmembrane helix</keyword>
<gene>
    <name evidence="20" type="ORF">P775_27490</name>
</gene>
<evidence type="ECO:0000256" key="3">
    <source>
        <dbReference type="ARBA" id="ARBA00005689"/>
    </source>
</evidence>
<evidence type="ECO:0000256" key="8">
    <source>
        <dbReference type="ARBA" id="ARBA00022741"/>
    </source>
</evidence>
<dbReference type="SMART" id="SM01002">
    <property type="entry name" value="AlaDh_PNT_C"/>
    <property type="match status" value="1"/>
</dbReference>
<dbReference type="CDD" id="cd05304">
    <property type="entry name" value="Rubrum_tdh"/>
    <property type="match status" value="1"/>
</dbReference>
<evidence type="ECO:0000256" key="13">
    <source>
        <dbReference type="ARBA" id="ARBA00023136"/>
    </source>
</evidence>
<evidence type="ECO:0000313" key="20">
    <source>
        <dbReference type="EMBL" id="PIL13710.1"/>
    </source>
</evidence>
<dbReference type="EC" id="7.1.1.1" evidence="4 16"/>
<evidence type="ECO:0000256" key="5">
    <source>
        <dbReference type="ARBA" id="ARBA00022475"/>
    </source>
</evidence>
<accession>A0A2G8QWR2</accession>
<dbReference type="NCBIfam" id="NF006942">
    <property type="entry name" value="PRK09424.1"/>
    <property type="match status" value="1"/>
</dbReference>
<dbReference type="GO" id="GO:0005886">
    <property type="term" value="C:plasma membrane"/>
    <property type="evidence" value="ECO:0007669"/>
    <property type="project" value="UniProtKB-SubCell"/>
</dbReference>
<keyword evidence="8 16" id="KW-0547">Nucleotide-binding</keyword>
<keyword evidence="7 17" id="KW-0812">Transmembrane</keyword>
<comment type="subcellular location">
    <subcellularLocation>
        <location evidence="2">Cell inner membrane</location>
        <topology evidence="2">Multi-pass membrane protein</topology>
    </subcellularLocation>
</comment>
<evidence type="ECO:0000256" key="1">
    <source>
        <dbReference type="ARBA" id="ARBA00003943"/>
    </source>
</evidence>
<evidence type="ECO:0000313" key="21">
    <source>
        <dbReference type="Proteomes" id="UP000231259"/>
    </source>
</evidence>
<dbReference type="InterPro" id="IPR024605">
    <property type="entry name" value="NADP_transhyd_a_C"/>
</dbReference>
<evidence type="ECO:0000256" key="9">
    <source>
        <dbReference type="ARBA" id="ARBA00022857"/>
    </source>
</evidence>
<evidence type="ECO:0000256" key="10">
    <source>
        <dbReference type="ARBA" id="ARBA00022967"/>
    </source>
</evidence>
<keyword evidence="5" id="KW-1003">Cell membrane</keyword>
<dbReference type="InterPro" id="IPR007698">
    <property type="entry name" value="AlaDH/PNT_NAD(H)-bd"/>
</dbReference>
<keyword evidence="13 17" id="KW-0472">Membrane</keyword>
<feature type="transmembrane region" description="Helical" evidence="17">
    <location>
        <begin position="509"/>
        <end position="531"/>
    </location>
</feature>
<dbReference type="PANTHER" id="PTHR10160">
    <property type="entry name" value="NAD(P) TRANSHYDROGENASE"/>
    <property type="match status" value="1"/>
</dbReference>
<feature type="domain" description="Alanine dehydrogenase/pyridine nucleotide transhydrogenase NAD(H)-binding" evidence="18">
    <location>
        <begin position="166"/>
        <end position="334"/>
    </location>
</feature>
<dbReference type="Proteomes" id="UP000231259">
    <property type="component" value="Unassembled WGS sequence"/>
</dbReference>
<evidence type="ECO:0000256" key="6">
    <source>
        <dbReference type="ARBA" id="ARBA00022519"/>
    </source>
</evidence>
<dbReference type="InterPro" id="IPR026255">
    <property type="entry name" value="NADP_transhyd_a"/>
</dbReference>
<dbReference type="EMBL" id="AWWI01000182">
    <property type="protein sequence ID" value="PIL13710.1"/>
    <property type="molecule type" value="Genomic_DNA"/>
</dbReference>
<dbReference type="GO" id="GO:0050661">
    <property type="term" value="F:NADP binding"/>
    <property type="evidence" value="ECO:0007669"/>
    <property type="project" value="TreeGrafter"/>
</dbReference>
<dbReference type="NCBIfam" id="TIGR00561">
    <property type="entry name" value="pntA"/>
    <property type="match status" value="1"/>
</dbReference>
<keyword evidence="9 16" id="KW-0521">NADP</keyword>
<dbReference type="InterPro" id="IPR007886">
    <property type="entry name" value="AlaDH/PNT_N"/>
</dbReference>
<keyword evidence="21" id="KW-1185">Reference proteome</keyword>
<comment type="similarity">
    <text evidence="3 16">Belongs to the AlaDH/PNT family.</text>
</comment>
<dbReference type="AlphaFoldDB" id="A0A2G8QWR2"/>
<feature type="domain" description="Alanine dehydrogenase/pyridine nucleotide transhydrogenase N-terminal" evidence="19">
    <location>
        <begin position="22"/>
        <end position="157"/>
    </location>
</feature>
<dbReference type="SMART" id="SM01003">
    <property type="entry name" value="AlaDh_PNT_N"/>
    <property type="match status" value="1"/>
</dbReference>
<dbReference type="SUPFAM" id="SSF52283">
    <property type="entry name" value="Formate/glycerate dehydrogenase catalytic domain-like"/>
    <property type="match status" value="1"/>
</dbReference>
<comment type="catalytic activity">
    <reaction evidence="14 16">
        <text>NAD(+) + NADPH + H(+)(in) = NADH + NADP(+) + H(+)(out)</text>
        <dbReference type="Rhea" id="RHEA:47992"/>
        <dbReference type="ChEBI" id="CHEBI:15378"/>
        <dbReference type="ChEBI" id="CHEBI:57540"/>
        <dbReference type="ChEBI" id="CHEBI:57783"/>
        <dbReference type="ChEBI" id="CHEBI:57945"/>
        <dbReference type="ChEBI" id="CHEBI:58349"/>
        <dbReference type="EC" id="7.1.1.1"/>
    </reaction>
</comment>
<dbReference type="InterPro" id="IPR036291">
    <property type="entry name" value="NAD(P)-bd_dom_sf"/>
</dbReference>
<evidence type="ECO:0000256" key="15">
    <source>
        <dbReference type="ARBA" id="ARBA00071831"/>
    </source>
</evidence>
<evidence type="ECO:0000256" key="14">
    <source>
        <dbReference type="ARBA" id="ARBA00048202"/>
    </source>
</evidence>
<evidence type="ECO:0000256" key="17">
    <source>
        <dbReference type="SAM" id="Phobius"/>
    </source>
</evidence>
<evidence type="ECO:0000259" key="19">
    <source>
        <dbReference type="SMART" id="SM01003"/>
    </source>
</evidence>
<evidence type="ECO:0000256" key="16">
    <source>
        <dbReference type="PIRNR" id="PIRNR000203"/>
    </source>
</evidence>
<proteinExistence type="inferred from homology"/>
<protein>
    <recommendedName>
        <fullName evidence="15 16">NAD(P) transhydrogenase subunit alpha</fullName>
        <ecNumber evidence="4 16">7.1.1.1</ecNumber>
    </recommendedName>
</protein>
<keyword evidence="12 16" id="KW-0520">NAD</keyword>
<dbReference type="FunFam" id="3.40.50.720:FF:000028">
    <property type="entry name" value="NAD(P) transhydrogenase subunit alpha"/>
    <property type="match status" value="1"/>
</dbReference>
<feature type="transmembrane region" description="Helical" evidence="17">
    <location>
        <begin position="459"/>
        <end position="477"/>
    </location>
</feature>
<sequence length="542" mass="57556">MGCRCLNGHRLTQEGTEDVKIGTPKEVFEGEARVAMTPDSARMLQKLGYDCAIETGAGVAAGFTDEAYANAGVEIFNTAAGLWKEADVVAKVRPPTDTEIKRLSDGKLLISFFWPAQNGELMEAAAKKGASVIAMDMVPRISRAQKMDALSSMANIAGYRAVIEAGNNFGRFFTGQITAAGKVPPAKVLVVGAGVAGLAAIGTSTSLGAITYAFDVRPEVAEQVESMGAEFVFLDFEEAAKDGAESGGYASVSSPEFTAAQLKKFREIAPDIDIVITTALIPNREAPELWTKDMVESMKPGSVIIDLAAEKGGNCKLTVMDQKIVTDNGVTIIGYTDFPSRMATQASTLYATNIRHMMTDLTPGKDGVVNHNMEDDVIRGATITHAKEVTFPPPPPKVKAIAAQKPKEKVKEKTPAEKRAEEVAAFKAQTKSQVTLLAVGGALVLFAGLFAPASFMQHLIVFVLSVFIGFQVIWGVAHSLHTPLMAVTNAISSIIILGALMQIGSGSGLVILLAALSVFMAGINIFGGFLVTRRMLAMFQKS</sequence>
<dbReference type="GO" id="GO:0006740">
    <property type="term" value="P:NADPH regeneration"/>
    <property type="evidence" value="ECO:0007669"/>
    <property type="project" value="TreeGrafter"/>
</dbReference>
<dbReference type="PANTHER" id="PTHR10160:SF19">
    <property type="entry name" value="PROTON-TRANSLOCATING NAD(P)(+) TRANSHYDROGENASE"/>
    <property type="match status" value="1"/>
</dbReference>
<feature type="transmembrane region" description="Helical" evidence="17">
    <location>
        <begin position="434"/>
        <end position="453"/>
    </location>
</feature>
<evidence type="ECO:0000256" key="11">
    <source>
        <dbReference type="ARBA" id="ARBA00022989"/>
    </source>
</evidence>
<keyword evidence="6" id="KW-0997">Cell inner membrane</keyword>
<evidence type="ECO:0000256" key="2">
    <source>
        <dbReference type="ARBA" id="ARBA00004429"/>
    </source>
</evidence>